<evidence type="ECO:0000256" key="1">
    <source>
        <dbReference type="SAM" id="Phobius"/>
    </source>
</evidence>
<dbReference type="EMBL" id="CAJGYM010000076">
    <property type="protein sequence ID" value="CAD6196635.1"/>
    <property type="molecule type" value="Genomic_DNA"/>
</dbReference>
<keyword evidence="1" id="KW-1133">Transmembrane helix</keyword>
<dbReference type="AlphaFoldDB" id="A0A8S1HUE4"/>
<reference evidence="2" key="1">
    <citation type="submission" date="2020-10" db="EMBL/GenBank/DDBJ databases">
        <authorList>
            <person name="Kikuchi T."/>
        </authorList>
    </citation>
    <scope>NUCLEOTIDE SEQUENCE</scope>
    <source>
        <strain evidence="2">NKZ352</strain>
    </source>
</reference>
<evidence type="ECO:0000313" key="3">
    <source>
        <dbReference type="Proteomes" id="UP000835052"/>
    </source>
</evidence>
<accession>A0A8S1HUE4</accession>
<keyword evidence="3" id="KW-1185">Reference proteome</keyword>
<sequence length="112" mass="12531">MEPEAYERLLFLLSSVNSAISLAVVVLIALLLFYLRSANVYLHKTSDALRDTAKVTRASKMRVVEYAAMAALQSGTPVDQFVGEFNLLREKPRCGVARMFGRDMVTSKFIKI</sequence>
<organism evidence="2 3">
    <name type="scientific">Caenorhabditis auriculariae</name>
    <dbReference type="NCBI Taxonomy" id="2777116"/>
    <lineage>
        <taxon>Eukaryota</taxon>
        <taxon>Metazoa</taxon>
        <taxon>Ecdysozoa</taxon>
        <taxon>Nematoda</taxon>
        <taxon>Chromadorea</taxon>
        <taxon>Rhabditida</taxon>
        <taxon>Rhabditina</taxon>
        <taxon>Rhabditomorpha</taxon>
        <taxon>Rhabditoidea</taxon>
        <taxon>Rhabditidae</taxon>
        <taxon>Peloderinae</taxon>
        <taxon>Caenorhabditis</taxon>
    </lineage>
</organism>
<name>A0A8S1HUE4_9PELO</name>
<gene>
    <name evidence="2" type="ORF">CAUJ_LOCUS12549</name>
</gene>
<proteinExistence type="predicted"/>
<feature type="transmembrane region" description="Helical" evidence="1">
    <location>
        <begin position="12"/>
        <end position="35"/>
    </location>
</feature>
<evidence type="ECO:0000313" key="2">
    <source>
        <dbReference type="EMBL" id="CAD6196635.1"/>
    </source>
</evidence>
<keyword evidence="1" id="KW-0812">Transmembrane</keyword>
<protein>
    <submittedName>
        <fullName evidence="2">Uncharacterized protein</fullName>
    </submittedName>
</protein>
<keyword evidence="1" id="KW-0472">Membrane</keyword>
<dbReference type="Proteomes" id="UP000835052">
    <property type="component" value="Unassembled WGS sequence"/>
</dbReference>
<comment type="caution">
    <text evidence="2">The sequence shown here is derived from an EMBL/GenBank/DDBJ whole genome shotgun (WGS) entry which is preliminary data.</text>
</comment>